<dbReference type="NCBIfam" id="TIGR02246">
    <property type="entry name" value="SgcJ/EcaC family oxidoreductase"/>
    <property type="match status" value="1"/>
</dbReference>
<evidence type="ECO:0000313" key="3">
    <source>
        <dbReference type="EMBL" id="MBV6322975.1"/>
    </source>
</evidence>
<organism evidence="3 5">
    <name type="scientific">Duganella violaceipulchra</name>
    <dbReference type="NCBI Taxonomy" id="2849652"/>
    <lineage>
        <taxon>Bacteria</taxon>
        <taxon>Pseudomonadati</taxon>
        <taxon>Pseudomonadota</taxon>
        <taxon>Betaproteobacteria</taxon>
        <taxon>Burkholderiales</taxon>
        <taxon>Oxalobacteraceae</taxon>
        <taxon>Telluria group</taxon>
        <taxon>Duganella</taxon>
    </lineage>
</organism>
<dbReference type="Pfam" id="PF14534">
    <property type="entry name" value="DUF4440"/>
    <property type="match status" value="1"/>
</dbReference>
<evidence type="ECO:0000313" key="4">
    <source>
        <dbReference type="EMBL" id="MCP2008058.1"/>
    </source>
</evidence>
<dbReference type="AlphaFoldDB" id="A0AA41L983"/>
<dbReference type="RefSeq" id="WP_217943681.1">
    <property type="nucleotide sequence ID" value="NZ_JAHTGR010000009.1"/>
</dbReference>
<dbReference type="InterPro" id="IPR027843">
    <property type="entry name" value="DUF4440"/>
</dbReference>
<evidence type="ECO:0000313" key="5">
    <source>
        <dbReference type="Proteomes" id="UP001155901"/>
    </source>
</evidence>
<accession>A0AA41L983</accession>
<evidence type="ECO:0000313" key="6">
    <source>
        <dbReference type="Proteomes" id="UP001162889"/>
    </source>
</evidence>
<proteinExistence type="predicted"/>
<reference evidence="4" key="2">
    <citation type="submission" date="2022-03" db="EMBL/GenBank/DDBJ databases">
        <title>Genome Encyclopedia of Bacteria and Archaea VI: Functional Genomics of Type Strains.</title>
        <authorList>
            <person name="Whitman W."/>
        </authorList>
    </citation>
    <scope>NUCLEOTIDE SEQUENCE</scope>
    <source>
        <strain evidence="4">HSC-15S17</strain>
    </source>
</reference>
<feature type="chain" id="PRO_5041275655" evidence="1">
    <location>
        <begin position="24"/>
        <end position="169"/>
    </location>
</feature>
<dbReference type="InterPro" id="IPR011944">
    <property type="entry name" value="Steroid_delta5-4_isomerase"/>
</dbReference>
<reference evidence="3" key="1">
    <citation type="submission" date="2021-07" db="EMBL/GenBank/DDBJ databases">
        <title>Characterization of violacein-producing bacteria and related species.</title>
        <authorList>
            <person name="Wilson H.S."/>
            <person name="De Leon M.E."/>
        </authorList>
    </citation>
    <scope>NUCLEOTIDE SEQUENCE</scope>
    <source>
        <strain evidence="3">HSC-15S17</strain>
    </source>
</reference>
<comment type="caution">
    <text evidence="3">The sequence shown here is derived from an EMBL/GenBank/DDBJ whole genome shotgun (WGS) entry which is preliminary data.</text>
</comment>
<gene>
    <name evidence="3" type="ORF">KVP70_18760</name>
    <name evidence="4" type="ORF">L1274_001758</name>
</gene>
<sequence length="169" mass="18931">MRFPLKLALLMTLTAMDLSPAQAAPSDDELAIQQVENRWQDAWNRHDMEALSSLFTEDADFVQVNGRRWIGPAEIKKNHALVHEMMFKDSVWTNLKLDIRFLKPDVAIAHQTWGLRGDKNPDGTARTPREGLFTQVFIKRGGHWLITAAHNTNIAVVPGSPVAGSVPPK</sequence>
<name>A0AA41L983_9BURK</name>
<feature type="signal peptide" evidence="1">
    <location>
        <begin position="1"/>
        <end position="23"/>
    </location>
</feature>
<dbReference type="Proteomes" id="UP001155901">
    <property type="component" value="Unassembled WGS sequence"/>
</dbReference>
<keyword evidence="6" id="KW-1185">Reference proteome</keyword>
<dbReference type="Proteomes" id="UP001162889">
    <property type="component" value="Unassembled WGS sequence"/>
</dbReference>
<dbReference type="EMBL" id="JAHTGR010000009">
    <property type="protein sequence ID" value="MBV6322975.1"/>
    <property type="molecule type" value="Genomic_DNA"/>
</dbReference>
<evidence type="ECO:0000259" key="2">
    <source>
        <dbReference type="Pfam" id="PF14534"/>
    </source>
</evidence>
<protein>
    <submittedName>
        <fullName evidence="3">SgcJ/EcaC family oxidoreductase</fullName>
    </submittedName>
    <submittedName>
        <fullName evidence="4">Uncharacterized protein (TIGR02246 family)</fullName>
    </submittedName>
</protein>
<evidence type="ECO:0000256" key="1">
    <source>
        <dbReference type="SAM" id="SignalP"/>
    </source>
</evidence>
<keyword evidence="1" id="KW-0732">Signal</keyword>
<feature type="domain" description="DUF4440" evidence="2">
    <location>
        <begin position="32"/>
        <end position="146"/>
    </location>
</feature>
<dbReference type="EMBL" id="JALJZU010000003">
    <property type="protein sequence ID" value="MCP2008058.1"/>
    <property type="molecule type" value="Genomic_DNA"/>
</dbReference>